<dbReference type="OrthoDB" id="5115514at2"/>
<accession>A0A411YHV3</accession>
<name>A0A411YHV3_9ACTN</name>
<keyword evidence="2" id="KW-1133">Transmembrane helix</keyword>
<evidence type="ECO:0000313" key="4">
    <source>
        <dbReference type="Proteomes" id="UP000291469"/>
    </source>
</evidence>
<proteinExistence type="predicted"/>
<reference evidence="3 4" key="1">
    <citation type="submission" date="2019-01" db="EMBL/GenBank/DDBJ databases">
        <title>Egibacter rhizosphaerae EGI 80759T.</title>
        <authorList>
            <person name="Chen D.-D."/>
            <person name="Tian Y."/>
            <person name="Jiao J.-Y."/>
            <person name="Zhang X.-T."/>
            <person name="Zhang Y.-G."/>
            <person name="Zhang Y."/>
            <person name="Xiao M."/>
            <person name="Shu W.-S."/>
            <person name="Li W.-J."/>
        </authorList>
    </citation>
    <scope>NUCLEOTIDE SEQUENCE [LARGE SCALE GENOMIC DNA]</scope>
    <source>
        <strain evidence="3 4">EGI 80759</strain>
    </source>
</reference>
<dbReference type="RefSeq" id="WP_131155694.1">
    <property type="nucleotide sequence ID" value="NZ_CP036402.1"/>
</dbReference>
<dbReference type="EMBL" id="CP036402">
    <property type="protein sequence ID" value="QBI20701.1"/>
    <property type="molecule type" value="Genomic_DNA"/>
</dbReference>
<evidence type="ECO:0000313" key="3">
    <source>
        <dbReference type="EMBL" id="QBI20701.1"/>
    </source>
</evidence>
<keyword evidence="4" id="KW-1185">Reference proteome</keyword>
<feature type="transmembrane region" description="Helical" evidence="2">
    <location>
        <begin position="12"/>
        <end position="32"/>
    </location>
</feature>
<dbReference type="PROSITE" id="PS51318">
    <property type="entry name" value="TAT"/>
    <property type="match status" value="1"/>
</dbReference>
<evidence type="ECO:0000256" key="2">
    <source>
        <dbReference type="SAM" id="Phobius"/>
    </source>
</evidence>
<feature type="compositionally biased region" description="Basic and acidic residues" evidence="1">
    <location>
        <begin position="91"/>
        <end position="105"/>
    </location>
</feature>
<dbReference type="AlphaFoldDB" id="A0A411YHV3"/>
<gene>
    <name evidence="3" type="ORF">ER308_14785</name>
</gene>
<protein>
    <submittedName>
        <fullName evidence="3">Uncharacterized protein</fullName>
    </submittedName>
</protein>
<feature type="region of interest" description="Disordered" evidence="1">
    <location>
        <begin position="138"/>
        <end position="167"/>
    </location>
</feature>
<organism evidence="3 4">
    <name type="scientific">Egibacter rhizosphaerae</name>
    <dbReference type="NCBI Taxonomy" id="1670831"/>
    <lineage>
        <taxon>Bacteria</taxon>
        <taxon>Bacillati</taxon>
        <taxon>Actinomycetota</taxon>
        <taxon>Nitriliruptoria</taxon>
        <taxon>Egibacterales</taxon>
        <taxon>Egibacteraceae</taxon>
        <taxon>Egibacter</taxon>
    </lineage>
</organism>
<dbReference type="Proteomes" id="UP000291469">
    <property type="component" value="Chromosome"/>
</dbReference>
<keyword evidence="2" id="KW-0812">Transmembrane</keyword>
<dbReference type="InterPro" id="IPR006311">
    <property type="entry name" value="TAT_signal"/>
</dbReference>
<evidence type="ECO:0000256" key="1">
    <source>
        <dbReference type="SAM" id="MobiDB-lite"/>
    </source>
</evidence>
<keyword evidence="2" id="KW-0472">Membrane</keyword>
<sequence length="354" mass="38753">MPPPAAASRRATLRAGGALVAAVLLAGCGWWAGSVREPPDAPAPAAGERGLQYVVIAHPDDEYQGWGLIGGRDDTYPVFLLLTRGEVTGRCDGEAFQPERGERPPEPQPFDPTDVARCAEQRVDSWHAFLDGIAELEDGLDPEPEAQGRLEGEVASGETAPEHPFRSDPAVHYDVYVGADHARLVFDLGDGTLTADEVAWAVHEARRTAGEGRFPVEAEREILGANFANADGHPDCVDYDHPDHVAVDEALWEVDFGVPGPQRNRACATDPRVRDGGETVPVPPEVHEQVWAVEPRPEDPVHNPDAERVGVAQRVYGWLAFTFGDEDARTYWEVSDDEADTIFAREQHFWRAHD</sequence>
<feature type="region of interest" description="Disordered" evidence="1">
    <location>
        <begin position="91"/>
        <end position="112"/>
    </location>
</feature>
<dbReference type="KEGG" id="erz:ER308_14785"/>